<reference evidence="3" key="1">
    <citation type="journal article" date="2019" name="Int. J. Syst. Evol. Microbiol.">
        <title>The Global Catalogue of Microorganisms (GCM) 10K type strain sequencing project: providing services to taxonomists for standard genome sequencing and annotation.</title>
        <authorList>
            <consortium name="The Broad Institute Genomics Platform"/>
            <consortium name="The Broad Institute Genome Sequencing Center for Infectious Disease"/>
            <person name="Wu L."/>
            <person name="Ma J."/>
        </authorList>
    </citation>
    <scope>NUCLEOTIDE SEQUENCE [LARGE SCALE GENOMIC DNA]</scope>
    <source>
        <strain evidence="3">JCM 16673</strain>
    </source>
</reference>
<evidence type="ECO:0000313" key="2">
    <source>
        <dbReference type="EMBL" id="GAA4018586.1"/>
    </source>
</evidence>
<sequence length="53" mass="5650">MARRLCGPAGANGEPCTRRSTLSWEPQAANADYGISRSARNLANKSKNESSVV</sequence>
<comment type="caution">
    <text evidence="2">The sequence shown here is derived from an EMBL/GenBank/DDBJ whole genome shotgun (WGS) entry which is preliminary data.</text>
</comment>
<organism evidence="2 3">
    <name type="scientific">Actimicrobium antarcticum</name>
    <dbReference type="NCBI Taxonomy" id="1051899"/>
    <lineage>
        <taxon>Bacteria</taxon>
        <taxon>Pseudomonadati</taxon>
        <taxon>Pseudomonadota</taxon>
        <taxon>Betaproteobacteria</taxon>
        <taxon>Burkholderiales</taxon>
        <taxon>Oxalobacteraceae</taxon>
        <taxon>Actimicrobium</taxon>
    </lineage>
</organism>
<proteinExistence type="predicted"/>
<evidence type="ECO:0000256" key="1">
    <source>
        <dbReference type="SAM" id="MobiDB-lite"/>
    </source>
</evidence>
<feature type="region of interest" description="Disordered" evidence="1">
    <location>
        <begin position="1"/>
        <end position="29"/>
    </location>
</feature>
<keyword evidence="3" id="KW-1185">Reference proteome</keyword>
<dbReference type="EMBL" id="BAAAZE010000007">
    <property type="protein sequence ID" value="GAA4018586.1"/>
    <property type="molecule type" value="Genomic_DNA"/>
</dbReference>
<evidence type="ECO:0000313" key="3">
    <source>
        <dbReference type="Proteomes" id="UP001501353"/>
    </source>
</evidence>
<gene>
    <name evidence="2" type="ORF">GCM10022212_13120</name>
</gene>
<accession>A0ABP7SZA8</accession>
<protein>
    <submittedName>
        <fullName evidence="2">Uncharacterized protein</fullName>
    </submittedName>
</protein>
<dbReference type="Proteomes" id="UP001501353">
    <property type="component" value="Unassembled WGS sequence"/>
</dbReference>
<name>A0ABP7SZA8_9BURK</name>